<dbReference type="InterPro" id="IPR001119">
    <property type="entry name" value="SLH_dom"/>
</dbReference>
<accession>A0ABV0KQG4</accession>
<dbReference type="Proteomes" id="UP001476950">
    <property type="component" value="Unassembled WGS sequence"/>
</dbReference>
<dbReference type="InterPro" id="IPR051465">
    <property type="entry name" value="Cell_Envelope_Struct_Comp"/>
</dbReference>
<proteinExistence type="predicted"/>
<feature type="compositionally biased region" description="Acidic residues" evidence="1">
    <location>
        <begin position="63"/>
        <end position="76"/>
    </location>
</feature>
<keyword evidence="5" id="KW-1185">Reference proteome</keyword>
<feature type="region of interest" description="Disordered" evidence="1">
    <location>
        <begin position="397"/>
        <end position="447"/>
    </location>
</feature>
<feature type="domain" description="SLH" evidence="3">
    <location>
        <begin position="319"/>
        <end position="383"/>
    </location>
</feature>
<gene>
    <name evidence="4" type="ORF">NDI38_23925</name>
</gene>
<comment type="caution">
    <text evidence="4">The sequence shown here is derived from an EMBL/GenBank/DDBJ whole genome shotgun (WGS) entry which is preliminary data.</text>
</comment>
<feature type="signal peptide" evidence="2">
    <location>
        <begin position="1"/>
        <end position="29"/>
    </location>
</feature>
<dbReference type="PANTHER" id="PTHR43308:SF5">
    <property type="entry name" value="S-LAYER PROTEIN _ PEPTIDOGLYCAN ENDO-BETA-N-ACETYLGLUCOSAMINIDASE"/>
    <property type="match status" value="1"/>
</dbReference>
<dbReference type="RefSeq" id="WP_190446303.1">
    <property type="nucleotide sequence ID" value="NZ_JAMPLM010000035.1"/>
</dbReference>
<feature type="domain" description="SLH" evidence="3">
    <location>
        <begin position="193"/>
        <end position="256"/>
    </location>
</feature>
<dbReference type="EMBL" id="JAMPLM010000035">
    <property type="protein sequence ID" value="MEP1061482.1"/>
    <property type="molecule type" value="Genomic_DNA"/>
</dbReference>
<name>A0ABV0KQG4_9CYAN</name>
<organism evidence="4 5">
    <name type="scientific">Stenomitos frigidus AS-A4</name>
    <dbReference type="NCBI Taxonomy" id="2933935"/>
    <lineage>
        <taxon>Bacteria</taxon>
        <taxon>Bacillati</taxon>
        <taxon>Cyanobacteriota</taxon>
        <taxon>Cyanophyceae</taxon>
        <taxon>Leptolyngbyales</taxon>
        <taxon>Leptolyngbyaceae</taxon>
        <taxon>Stenomitos</taxon>
    </lineage>
</organism>
<feature type="domain" description="SLH" evidence="3">
    <location>
        <begin position="257"/>
        <end position="316"/>
    </location>
</feature>
<reference evidence="4 5" key="1">
    <citation type="submission" date="2022-04" db="EMBL/GenBank/DDBJ databases">
        <title>Positive selection, recombination, and allopatry shape intraspecific diversity of widespread and dominant cyanobacteria.</title>
        <authorList>
            <person name="Wei J."/>
            <person name="Shu W."/>
            <person name="Hu C."/>
        </authorList>
    </citation>
    <scope>NUCLEOTIDE SEQUENCE [LARGE SCALE GENOMIC DNA]</scope>
    <source>
        <strain evidence="4 5">AS-A4</strain>
    </source>
</reference>
<sequence length="447" mass="48035">MSLNFLALLGNTVLAMAVLLIAQMGAASATSSMQSGQTEKSTSAQLVQVEQLADAGDKAKDDGDNDNDDGDDDDDDKEAKKLPKSVSTAVFKDLIQRTGAKRSTFRVVRIEKQTWADGCLGISREGVGCTQAVVPGYQVVVLQGQQYWVYRTNESGSAVVYDEVASKTIAQQINQQVTTQTQTTTTTSSTSSTQVSFTDVSSTYWASSFITELARLTIVEGFPDGTFRPNDVLTKAQFAAVISKAFEQTKTRNAIAFRDVSESYWAYNAIRETYETGLLSVSSSNEFAPTRSLTRLDVLVTLAKVLNYTTTTSSVNSILAVYKDAASIPTNYRSSIAALTERGVMVNYPNSDRLELTRTVTRSEVTAFLYQALASVGKVQTISSPYVIRKGLVETGVTEGGSNSSTNQIKKQNCNQGIGNGAEGCDPGNSRPRGGSNDEGGRTPGNK</sequence>
<evidence type="ECO:0000256" key="1">
    <source>
        <dbReference type="SAM" id="MobiDB-lite"/>
    </source>
</evidence>
<protein>
    <submittedName>
        <fullName evidence="4">S-layer homology domain-containing protein</fullName>
    </submittedName>
</protein>
<evidence type="ECO:0000313" key="4">
    <source>
        <dbReference type="EMBL" id="MEP1061482.1"/>
    </source>
</evidence>
<evidence type="ECO:0000313" key="5">
    <source>
        <dbReference type="Proteomes" id="UP001476950"/>
    </source>
</evidence>
<dbReference type="PANTHER" id="PTHR43308">
    <property type="entry name" value="OUTER MEMBRANE PROTEIN ALPHA-RELATED"/>
    <property type="match status" value="1"/>
</dbReference>
<feature type="chain" id="PRO_5046160335" evidence="2">
    <location>
        <begin position="30"/>
        <end position="447"/>
    </location>
</feature>
<feature type="region of interest" description="Disordered" evidence="1">
    <location>
        <begin position="53"/>
        <end position="82"/>
    </location>
</feature>
<feature type="compositionally biased region" description="Polar residues" evidence="1">
    <location>
        <begin position="400"/>
        <end position="417"/>
    </location>
</feature>
<evidence type="ECO:0000259" key="3">
    <source>
        <dbReference type="PROSITE" id="PS51272"/>
    </source>
</evidence>
<dbReference type="PROSITE" id="PS51272">
    <property type="entry name" value="SLH"/>
    <property type="match status" value="3"/>
</dbReference>
<evidence type="ECO:0000256" key="2">
    <source>
        <dbReference type="SAM" id="SignalP"/>
    </source>
</evidence>
<keyword evidence="2" id="KW-0732">Signal</keyword>
<dbReference type="Pfam" id="PF00395">
    <property type="entry name" value="SLH"/>
    <property type="match status" value="3"/>
</dbReference>